<dbReference type="FunFam" id="3.10.10.10:FF:000002">
    <property type="entry name" value="Retrovirus-related Pol polyprotein from transposon 17.6-like protein"/>
    <property type="match status" value="1"/>
</dbReference>
<dbReference type="InterPro" id="IPR001584">
    <property type="entry name" value="Integrase_cat-core"/>
</dbReference>
<keyword evidence="4" id="KW-0808">Transferase</keyword>
<dbReference type="InterPro" id="IPR043128">
    <property type="entry name" value="Rev_trsase/Diguanyl_cyclase"/>
</dbReference>
<comment type="subcellular location">
    <subcellularLocation>
        <location evidence="1">Nucleus</location>
    </subcellularLocation>
</comment>
<dbReference type="SUPFAM" id="SSF58113">
    <property type="entry name" value="Apolipoprotein A-I"/>
    <property type="match status" value="1"/>
</dbReference>
<evidence type="ECO:0000256" key="12">
    <source>
        <dbReference type="ARBA" id="ARBA00022918"/>
    </source>
</evidence>
<dbReference type="InterPro" id="IPR021109">
    <property type="entry name" value="Peptidase_aspartic_dom_sf"/>
</dbReference>
<dbReference type="Gene3D" id="1.10.10.10">
    <property type="entry name" value="Winged helix-like DNA-binding domain superfamily/Winged helix DNA-binding domain"/>
    <property type="match status" value="1"/>
</dbReference>
<dbReference type="SUPFAM" id="SSF56672">
    <property type="entry name" value="DNA/RNA polymerases"/>
    <property type="match status" value="1"/>
</dbReference>
<feature type="coiled-coil region" evidence="14">
    <location>
        <begin position="844"/>
        <end position="874"/>
    </location>
</feature>
<dbReference type="FunFam" id="1.10.340.70:FF:000001">
    <property type="entry name" value="Retrovirus-related Pol polyprotein from transposon gypsy-like Protein"/>
    <property type="match status" value="1"/>
</dbReference>
<reference evidence="18 19" key="1">
    <citation type="submission" date="2013-11" db="EMBL/GenBank/DDBJ databases">
        <title>Genome sequencing of Stegodyphus mimosarum.</title>
        <authorList>
            <person name="Bechsgaard J."/>
        </authorList>
    </citation>
    <scope>NUCLEOTIDE SEQUENCE [LARGE SCALE GENOMIC DNA]</scope>
</reference>
<dbReference type="GO" id="GO:0042575">
    <property type="term" value="C:DNA polymerase complex"/>
    <property type="evidence" value="ECO:0007669"/>
    <property type="project" value="UniProtKB-ARBA"/>
</dbReference>
<keyword evidence="13" id="KW-0511">Multifunctional enzyme</keyword>
<dbReference type="OrthoDB" id="6437448at2759"/>
<dbReference type="CDD" id="cd09274">
    <property type="entry name" value="RNase_HI_RT_Ty3"/>
    <property type="match status" value="1"/>
</dbReference>
<evidence type="ECO:0000256" key="13">
    <source>
        <dbReference type="ARBA" id="ARBA00023268"/>
    </source>
</evidence>
<keyword evidence="7" id="KW-0255">Endonuclease</keyword>
<dbReference type="Pfam" id="PF00665">
    <property type="entry name" value="rve"/>
    <property type="match status" value="1"/>
</dbReference>
<dbReference type="Gene3D" id="1.20.5.1230">
    <property type="entry name" value="Apolipoprotein A-I"/>
    <property type="match status" value="1"/>
</dbReference>
<dbReference type="CDD" id="cd00303">
    <property type="entry name" value="retropepsin_like"/>
    <property type="match status" value="1"/>
</dbReference>
<dbReference type="InterPro" id="IPR050951">
    <property type="entry name" value="Retrovirus_Pol_polyprotein"/>
</dbReference>
<dbReference type="Pfam" id="PF17921">
    <property type="entry name" value="Integrase_H2C2"/>
    <property type="match status" value="1"/>
</dbReference>
<dbReference type="SUPFAM" id="SSF46689">
    <property type="entry name" value="Homeodomain-like"/>
    <property type="match status" value="1"/>
</dbReference>
<keyword evidence="11" id="KW-0229">DNA integration</keyword>
<dbReference type="Pfam" id="PF22938">
    <property type="entry name" value="Integrase_p58_C"/>
    <property type="match status" value="1"/>
</dbReference>
<evidence type="ECO:0000256" key="5">
    <source>
        <dbReference type="ARBA" id="ARBA00022695"/>
    </source>
</evidence>
<keyword evidence="14" id="KW-0175">Coiled coil</keyword>
<dbReference type="InterPro" id="IPR012337">
    <property type="entry name" value="RNaseH-like_sf"/>
</dbReference>
<dbReference type="InterPro" id="IPR054465">
    <property type="entry name" value="Integrase_p58-like_C"/>
</dbReference>
<dbReference type="FunFam" id="3.10.20.370:FF:000001">
    <property type="entry name" value="Retrovirus-related Pol polyprotein from transposon 17.6-like protein"/>
    <property type="match status" value="1"/>
</dbReference>
<evidence type="ECO:0000256" key="11">
    <source>
        <dbReference type="ARBA" id="ARBA00022908"/>
    </source>
</evidence>
<dbReference type="InterPro" id="IPR036388">
    <property type="entry name" value="WH-like_DNA-bd_sf"/>
</dbReference>
<dbReference type="EC" id="2.7.7.49" evidence="2"/>
<dbReference type="Gene3D" id="1.10.340.70">
    <property type="match status" value="1"/>
</dbReference>
<dbReference type="GO" id="GO:0003723">
    <property type="term" value="F:RNA binding"/>
    <property type="evidence" value="ECO:0007669"/>
    <property type="project" value="UniProtKB-KW"/>
</dbReference>
<dbReference type="Pfam" id="PF13650">
    <property type="entry name" value="Asp_protease_2"/>
    <property type="match status" value="1"/>
</dbReference>
<dbReference type="Pfam" id="PF17919">
    <property type="entry name" value="RT_RNaseH_2"/>
    <property type="match status" value="1"/>
</dbReference>
<dbReference type="FunFam" id="3.10.10.10:FF:000007">
    <property type="entry name" value="Retrovirus-related Pol polyprotein from transposon 17.6-like Protein"/>
    <property type="match status" value="1"/>
</dbReference>
<dbReference type="Pfam" id="PF13358">
    <property type="entry name" value="DDE_3"/>
    <property type="match status" value="1"/>
</dbReference>
<dbReference type="FunFam" id="3.30.70.270:FF:000020">
    <property type="entry name" value="Transposon Tf2-6 polyprotein-like Protein"/>
    <property type="match status" value="1"/>
</dbReference>
<keyword evidence="5" id="KW-0548">Nucleotidyltransferase</keyword>
<keyword evidence="19" id="KW-1185">Reference proteome</keyword>
<dbReference type="OMA" id="MHQISIS"/>
<gene>
    <name evidence="18" type="ORF">X975_13332</name>
</gene>
<dbReference type="GO" id="GO:0003964">
    <property type="term" value="F:RNA-directed DNA polymerase activity"/>
    <property type="evidence" value="ECO:0007669"/>
    <property type="project" value="UniProtKB-KW"/>
</dbReference>
<dbReference type="Gene3D" id="3.10.10.10">
    <property type="entry name" value="HIV Type 1 Reverse Transcriptase, subunit A, domain 1"/>
    <property type="match status" value="1"/>
</dbReference>
<dbReference type="InterPro" id="IPR036397">
    <property type="entry name" value="RNaseH_sf"/>
</dbReference>
<sequence length="1911" mass="218428">MAAFAAFKEEIKAGQDSVKEEMKAVQESVKDEMNSVQEKMEKSVKDEMNSVKDEMNSVQEKMEKSVKEEMNSVQEKMEKSVKEEMRAVKASQEEMKKEITCIIENKFETMEGRIDAVENKVSSVKEQIEERVSAVEQQIDYRVSAVREQIQERVSAVEQQIDDKVSAVAKEVDTLKKFVATAGSSSDTFKFLAMPAHPSLKLSTYDGKTSWQVYKTQFSIVAEANGWDSQAKACHLAASLRADAADILQTLPENKRLDFEALSGALELRFGEKCLKDYSRLQLKSRQQKPTETLQELATDVERLSHLAFSECPTETREILSLQYFIDGIRDPEIQKALRMADVKDLKSALVYAMKFEAAQQATRRDRHPIRAAHIQEPVDPMTARLDDLTRKISAVSGGNNGIFIMGQINGIPCNMTIDTGANVTIIRKDLAQQLEGKLIWTPPCVTLQTVSGEKIDIEGKLNVNITFGSATYHHTAYVAEITDPCILGLDFLRKHNFSLDFKNNELHSASEDITLFEINDEGVKSIHKIIAQDDITIPARTEILLPGSIAENRNFRYGVMEYPKNCNSPKGVLIASALVDLSGTVIPVRVANVTDKARVIKKGEVVAECTPVTSVERKSNISKPVSSDNIISELLQNAQLNDEEKNAAERVIKDLQDVFSRSSSDVGRTSLTQHRIDTGDHPPIKQHPRRLPIAKQEEVRALLKDMQESNVIEPSASPWASPIVLVRKKDGSTRFCVDYRRLNEVTKKDSYPLPRIDDILDTLSGSKWFSTLDLKSGYWQVEIHPDDREKTAFTTGQGLWQFKVMPFGLCNAPATFERLMETVLKGLSYEACLIYLDDIIIVGKSFEEHLENLRKVLQKLKEANLKLSTAKCKLFRQEVTYLGHVISAEGVRTDPEKVSAVKHWRRPENVHQLRSFLGLSTYYRRFVKDFSSIARPLHKLTESKQKFVWTKECENAFKNLKEALTSAPILTYPKLDRPFILDTDASNESVGAVLSQEIEGQERVVAYWSKCLSKPERNYCVTRKELLAIVKAVEHFHHYLYGRKFLLRTDHASLAWLLNFKNPEGQIARWIQRLQEYDIIIRHRKGQSHGNADALSRRPCPENCRYCSRVEAKYQLVNPVARQITASTSADPDPWSDKEIRKDQMEDRDIKPIIELMETSNRKPTWQDISSYSPTTKQYWALWDSLHIRNGVLYRKFESDDGKTFRWQLVLPRSRIPDVLKELHSSPAGGHFGIMKTLQRVRERFYWNNAKDDVQKWCRTCDACASRKGPKKRSRGKLQRYNVGAPFERIAFDILGPLPRTADGNKYILVAIDYFTKWPEAYPIPDQEAVTVAEMMIQHWISRFGVPLQLHSDQGRNFTSAVVKELCKLLGIDKTQTTPLHPQSDGMVERFNRTILNNLSLVVSRNQQDWDKKLPLFLLAYRSAVHETTGYSPSQMLFGRDLRLPCDLLFGRPPDAPSSPEEYIQDLQARFEVMHNFARERVNLATEKMKTRYDTRATGHRFNEGDKVWLWNPTRRKGLSPKLQSPWDGPYTVLNRLNDVVVRIRKSSNSKPKVVHYDRGFDVIMATRRELTDFERGMVVGARRMGHSISDIVREFNIPRSTVSRVCREYLISGMTSHHGQRSGRPPALNDRDQRRLRRVVNVHRQATLRQITAEIDVGRTRDVSDRTVRRNLSSLGYASRRSTRVPLLTARHRLQRLSWAREHIGWSLNEWKTVAWSDESRFQLVRADGRVRVWGRLHEAMDPSCQQSTVQAGGGSIMVWAVFTWHGLGPLVQLNRSFTGNGYLQLLGDHLQPFMDFTYSNNGRIFMDDNAPCHRTTIVRNWLEEHSGQFQRMIWPPRSPDMNPIEHLWDIIERSVRAQNPAPSTLLQLWTSIEAACLNIPAGDFQRLVESMPRRVAALRRAKGGPIKY</sequence>
<keyword evidence="12" id="KW-0695">RNA-directed DNA polymerase</keyword>
<keyword evidence="9" id="KW-0460">Magnesium</keyword>
<feature type="non-terminal residue" evidence="18">
    <location>
        <position position="1911"/>
    </location>
</feature>
<evidence type="ECO:0000256" key="14">
    <source>
        <dbReference type="SAM" id="Coils"/>
    </source>
</evidence>
<dbReference type="SUPFAM" id="SSF53098">
    <property type="entry name" value="Ribonuclease H-like"/>
    <property type="match status" value="1"/>
</dbReference>
<evidence type="ECO:0000256" key="2">
    <source>
        <dbReference type="ARBA" id="ARBA00012493"/>
    </source>
</evidence>
<dbReference type="Proteomes" id="UP000054359">
    <property type="component" value="Unassembled WGS sequence"/>
</dbReference>
<dbReference type="InterPro" id="IPR000477">
    <property type="entry name" value="RT_dom"/>
</dbReference>
<keyword evidence="6" id="KW-0540">Nuclease</keyword>
<keyword evidence="3" id="KW-0645">Protease</keyword>
<dbReference type="STRING" id="407821.A0A087T3I4"/>
<name>A0A087T3I4_STEMI</name>
<evidence type="ECO:0000256" key="7">
    <source>
        <dbReference type="ARBA" id="ARBA00022759"/>
    </source>
</evidence>
<evidence type="ECO:0000256" key="9">
    <source>
        <dbReference type="ARBA" id="ARBA00022842"/>
    </source>
</evidence>
<protein>
    <recommendedName>
        <fullName evidence="2">RNA-directed DNA polymerase</fullName>
        <ecNumber evidence="2">2.7.7.49</ecNumber>
    </recommendedName>
</protein>
<dbReference type="CDD" id="cd01647">
    <property type="entry name" value="RT_LTR"/>
    <property type="match status" value="1"/>
</dbReference>
<evidence type="ECO:0000256" key="1">
    <source>
        <dbReference type="ARBA" id="ARBA00004123"/>
    </source>
</evidence>
<dbReference type="Gene3D" id="2.40.70.10">
    <property type="entry name" value="Acid Proteases"/>
    <property type="match status" value="1"/>
</dbReference>
<keyword evidence="8" id="KW-0378">Hydrolase</keyword>
<dbReference type="InterPro" id="IPR041577">
    <property type="entry name" value="RT_RNaseH_2"/>
</dbReference>
<dbReference type="GO" id="GO:0006508">
    <property type="term" value="P:proteolysis"/>
    <property type="evidence" value="ECO:0007669"/>
    <property type="project" value="UniProtKB-KW"/>
</dbReference>
<dbReference type="PROSITE" id="PS50878">
    <property type="entry name" value="RT_POL"/>
    <property type="match status" value="1"/>
</dbReference>
<dbReference type="GO" id="GO:0004190">
    <property type="term" value="F:aspartic-type endopeptidase activity"/>
    <property type="evidence" value="ECO:0007669"/>
    <property type="project" value="InterPro"/>
</dbReference>
<evidence type="ECO:0000256" key="15">
    <source>
        <dbReference type="SAM" id="MobiDB-lite"/>
    </source>
</evidence>
<dbReference type="Gene3D" id="3.30.70.270">
    <property type="match status" value="2"/>
</dbReference>
<dbReference type="GO" id="GO:0003677">
    <property type="term" value="F:DNA binding"/>
    <property type="evidence" value="ECO:0007669"/>
    <property type="project" value="InterPro"/>
</dbReference>
<dbReference type="EMBL" id="KK113242">
    <property type="protein sequence ID" value="KFM59673.1"/>
    <property type="molecule type" value="Genomic_DNA"/>
</dbReference>
<evidence type="ECO:0000256" key="8">
    <source>
        <dbReference type="ARBA" id="ARBA00022801"/>
    </source>
</evidence>
<dbReference type="PROSITE" id="PS00141">
    <property type="entry name" value="ASP_PROTEASE"/>
    <property type="match status" value="1"/>
</dbReference>
<dbReference type="PANTHER" id="PTHR37984:SF5">
    <property type="entry name" value="PROTEIN NYNRIN-LIKE"/>
    <property type="match status" value="1"/>
</dbReference>
<evidence type="ECO:0000313" key="19">
    <source>
        <dbReference type="Proteomes" id="UP000054359"/>
    </source>
</evidence>
<dbReference type="FunFam" id="3.30.420.10:FF:000032">
    <property type="entry name" value="Retrovirus-related Pol polyprotein from transposon 297-like Protein"/>
    <property type="match status" value="1"/>
</dbReference>
<dbReference type="InterPro" id="IPR009057">
    <property type="entry name" value="Homeodomain-like_sf"/>
</dbReference>
<feature type="domain" description="Integrase catalytic" evidence="17">
    <location>
        <begin position="1283"/>
        <end position="1442"/>
    </location>
</feature>
<evidence type="ECO:0000313" key="18">
    <source>
        <dbReference type="EMBL" id="KFM59673.1"/>
    </source>
</evidence>
<dbReference type="InterPro" id="IPR001969">
    <property type="entry name" value="Aspartic_peptidase_AS"/>
</dbReference>
<dbReference type="Pfam" id="PF00078">
    <property type="entry name" value="RVT_1"/>
    <property type="match status" value="1"/>
</dbReference>
<evidence type="ECO:0000259" key="16">
    <source>
        <dbReference type="PROSITE" id="PS50878"/>
    </source>
</evidence>
<evidence type="ECO:0000256" key="10">
    <source>
        <dbReference type="ARBA" id="ARBA00022884"/>
    </source>
</evidence>
<proteinExistence type="predicted"/>
<dbReference type="Gene3D" id="3.10.20.370">
    <property type="match status" value="1"/>
</dbReference>
<keyword evidence="10" id="KW-0694">RNA-binding</keyword>
<dbReference type="PROSITE" id="PS50994">
    <property type="entry name" value="INTEGRASE"/>
    <property type="match status" value="1"/>
</dbReference>
<evidence type="ECO:0000256" key="3">
    <source>
        <dbReference type="ARBA" id="ARBA00022670"/>
    </source>
</evidence>
<evidence type="ECO:0000256" key="4">
    <source>
        <dbReference type="ARBA" id="ARBA00022679"/>
    </source>
</evidence>
<accession>A0A087T3I4</accession>
<dbReference type="InterPro" id="IPR002492">
    <property type="entry name" value="Transposase_Tc1-like"/>
</dbReference>
<dbReference type="InterPro" id="IPR043502">
    <property type="entry name" value="DNA/RNA_pol_sf"/>
</dbReference>
<evidence type="ECO:0000259" key="17">
    <source>
        <dbReference type="PROSITE" id="PS50994"/>
    </source>
</evidence>
<dbReference type="InterPro" id="IPR041588">
    <property type="entry name" value="Integrase_H2C2"/>
</dbReference>
<dbReference type="InterPro" id="IPR038717">
    <property type="entry name" value="Tc1-like_DDE_dom"/>
</dbReference>
<dbReference type="Gene3D" id="3.30.420.10">
    <property type="entry name" value="Ribonuclease H-like superfamily/Ribonuclease H"/>
    <property type="match status" value="2"/>
</dbReference>
<dbReference type="GO" id="GO:0005634">
    <property type="term" value="C:nucleus"/>
    <property type="evidence" value="ECO:0007669"/>
    <property type="project" value="UniProtKB-SubCell"/>
</dbReference>
<feature type="domain" description="Reverse transcriptase" evidence="16">
    <location>
        <begin position="708"/>
        <end position="887"/>
    </location>
</feature>
<dbReference type="GO" id="GO:0015074">
    <property type="term" value="P:DNA integration"/>
    <property type="evidence" value="ECO:0007669"/>
    <property type="project" value="UniProtKB-KW"/>
</dbReference>
<organism evidence="18 19">
    <name type="scientific">Stegodyphus mimosarum</name>
    <name type="common">African social velvet spider</name>
    <dbReference type="NCBI Taxonomy" id="407821"/>
    <lineage>
        <taxon>Eukaryota</taxon>
        <taxon>Metazoa</taxon>
        <taxon>Ecdysozoa</taxon>
        <taxon>Arthropoda</taxon>
        <taxon>Chelicerata</taxon>
        <taxon>Arachnida</taxon>
        <taxon>Araneae</taxon>
        <taxon>Araneomorphae</taxon>
        <taxon>Entelegynae</taxon>
        <taxon>Eresoidea</taxon>
        <taxon>Eresidae</taxon>
        <taxon>Stegodyphus</taxon>
    </lineage>
</organism>
<dbReference type="Pfam" id="PF01498">
    <property type="entry name" value="HTH_Tnp_Tc3_2"/>
    <property type="match status" value="1"/>
</dbReference>
<feature type="region of interest" description="Disordered" evidence="15">
    <location>
        <begin position="17"/>
        <end position="68"/>
    </location>
</feature>
<dbReference type="SUPFAM" id="SSF50630">
    <property type="entry name" value="Acid proteases"/>
    <property type="match status" value="1"/>
</dbReference>
<dbReference type="GO" id="GO:0006313">
    <property type="term" value="P:DNA transposition"/>
    <property type="evidence" value="ECO:0007669"/>
    <property type="project" value="InterPro"/>
</dbReference>
<dbReference type="GO" id="GO:0004519">
    <property type="term" value="F:endonuclease activity"/>
    <property type="evidence" value="ECO:0007669"/>
    <property type="project" value="UniProtKB-KW"/>
</dbReference>
<evidence type="ECO:0000256" key="6">
    <source>
        <dbReference type="ARBA" id="ARBA00022722"/>
    </source>
</evidence>
<dbReference type="PANTHER" id="PTHR37984">
    <property type="entry name" value="PROTEIN CBG26694"/>
    <property type="match status" value="1"/>
</dbReference>